<dbReference type="EMBL" id="CAADFN010000084">
    <property type="protein sequence ID" value="VFK21054.1"/>
    <property type="molecule type" value="Genomic_DNA"/>
</dbReference>
<name>A0A450WVM6_9GAMM</name>
<feature type="transmembrane region" description="Helical" evidence="1">
    <location>
        <begin position="137"/>
        <end position="157"/>
    </location>
</feature>
<reference evidence="2" key="1">
    <citation type="submission" date="2019-02" db="EMBL/GenBank/DDBJ databases">
        <authorList>
            <person name="Gruber-Vodicka R. H."/>
            <person name="Seah K. B. B."/>
        </authorList>
    </citation>
    <scope>NUCLEOTIDE SEQUENCE</scope>
    <source>
        <strain evidence="2">BECK_BY7</strain>
    </source>
</reference>
<evidence type="ECO:0000256" key="1">
    <source>
        <dbReference type="SAM" id="Phobius"/>
    </source>
</evidence>
<keyword evidence="1" id="KW-0812">Transmembrane</keyword>
<keyword evidence="1" id="KW-1133">Transmembrane helix</keyword>
<organism evidence="2">
    <name type="scientific">Candidatus Kentrum sp. LFY</name>
    <dbReference type="NCBI Taxonomy" id="2126342"/>
    <lineage>
        <taxon>Bacteria</taxon>
        <taxon>Pseudomonadati</taxon>
        <taxon>Pseudomonadota</taxon>
        <taxon>Gammaproteobacteria</taxon>
        <taxon>Candidatus Kentrum</taxon>
    </lineage>
</organism>
<proteinExistence type="predicted"/>
<keyword evidence="1" id="KW-0472">Membrane</keyword>
<protein>
    <submittedName>
        <fullName evidence="2">Uncharacterized protein</fullName>
    </submittedName>
</protein>
<gene>
    <name evidence="2" type="ORF">BECKLFY1418C_GA0070996_108413</name>
</gene>
<dbReference type="AlphaFoldDB" id="A0A450WVM6"/>
<sequence length="161" mass="18298">MNPADFYLEEYKWLRAEISGNVKETRALERYALLGAAAVWAWIFTNGGDSSLPPGAWYIPSVLVLTGALRSLTLWLDVRNIAVYIREEVESAAKDSRNNIIGWETWLDQQRNKPSDRTASKRKELMGVLKDAFTSKYTLMTIGFWLLLFVVTLVGGYCLRS</sequence>
<evidence type="ECO:0000313" key="2">
    <source>
        <dbReference type="EMBL" id="VFK21054.1"/>
    </source>
</evidence>
<accession>A0A450WVM6</accession>